<dbReference type="EMBL" id="JWZX01003306">
    <property type="protein sequence ID" value="KOO22158.1"/>
    <property type="molecule type" value="Genomic_DNA"/>
</dbReference>
<feature type="region of interest" description="Disordered" evidence="1">
    <location>
        <begin position="134"/>
        <end position="174"/>
    </location>
</feature>
<protein>
    <submittedName>
        <fullName evidence="2">Uncharacterized protein</fullName>
    </submittedName>
</protein>
<gene>
    <name evidence="2" type="ORF">Ctob_000701</name>
</gene>
<dbReference type="AlphaFoldDB" id="A0A0M0J7F1"/>
<name>A0A0M0J7F1_9EUKA</name>
<reference evidence="3" key="1">
    <citation type="journal article" date="2015" name="PLoS Genet.">
        <title>Genome Sequence and Transcriptome Analyses of Chrysochromulina tobin: Metabolic Tools for Enhanced Algal Fitness in the Prominent Order Prymnesiales (Haptophyceae).</title>
        <authorList>
            <person name="Hovde B.T."/>
            <person name="Deodato C.R."/>
            <person name="Hunsperger H.M."/>
            <person name="Ryken S.A."/>
            <person name="Yost W."/>
            <person name="Jha R.K."/>
            <person name="Patterson J."/>
            <person name="Monnat R.J. Jr."/>
            <person name="Barlow S.B."/>
            <person name="Starkenburg S.R."/>
            <person name="Cattolico R.A."/>
        </authorList>
    </citation>
    <scope>NUCLEOTIDE SEQUENCE</scope>
    <source>
        <strain evidence="3">CCMP291</strain>
    </source>
</reference>
<evidence type="ECO:0000313" key="2">
    <source>
        <dbReference type="EMBL" id="KOO22158.1"/>
    </source>
</evidence>
<evidence type="ECO:0000256" key="1">
    <source>
        <dbReference type="SAM" id="MobiDB-lite"/>
    </source>
</evidence>
<feature type="region of interest" description="Disordered" evidence="1">
    <location>
        <begin position="235"/>
        <end position="276"/>
    </location>
</feature>
<dbReference type="Proteomes" id="UP000037460">
    <property type="component" value="Unassembled WGS sequence"/>
</dbReference>
<evidence type="ECO:0000313" key="3">
    <source>
        <dbReference type="Proteomes" id="UP000037460"/>
    </source>
</evidence>
<feature type="compositionally biased region" description="Basic residues" evidence="1">
    <location>
        <begin position="258"/>
        <end position="276"/>
    </location>
</feature>
<organism evidence="2 3">
    <name type="scientific">Chrysochromulina tobinii</name>
    <dbReference type="NCBI Taxonomy" id="1460289"/>
    <lineage>
        <taxon>Eukaryota</taxon>
        <taxon>Haptista</taxon>
        <taxon>Haptophyta</taxon>
        <taxon>Prymnesiophyceae</taxon>
        <taxon>Prymnesiales</taxon>
        <taxon>Chrysochromulinaceae</taxon>
        <taxon>Chrysochromulina</taxon>
    </lineage>
</organism>
<proteinExistence type="predicted"/>
<comment type="caution">
    <text evidence="2">The sequence shown here is derived from an EMBL/GenBank/DDBJ whole genome shotgun (WGS) entry which is preliminary data.</text>
</comment>
<keyword evidence="3" id="KW-1185">Reference proteome</keyword>
<accession>A0A0M0J7F1</accession>
<sequence length="276" mass="28573">MDLPDAAAYGRHEWMGFVLRFTATWSGESKRTSVAPSQGGRSHSWAGEHTTLALPSVVGDSVPESELDIALCARIVGKPDEIIGAAKVSIASRSGAVSQLALLGPIFTGTNPTVSFRFDVTGVTRAQADREYSAGFGTAVPPPKTTPAPANNAAKGKPKGKGEPAKPAGLSAGAPKQEAWLRPIMAPSARMLMGLDECARIKAAFVKAGLACPTAALEKALLLPEDRPVPLCLSELPRAGPEGRPLPCKDPILPSGKGGKKGKGKKGGKKGGKKKK</sequence>